<dbReference type="SUPFAM" id="SSF88659">
    <property type="entry name" value="Sigma3 and sigma4 domains of RNA polymerase sigma factors"/>
    <property type="match status" value="1"/>
</dbReference>
<organism evidence="7 8">
    <name type="scientific">Pseudonocardia benzenivorans</name>
    <dbReference type="NCBI Taxonomy" id="228005"/>
    <lineage>
        <taxon>Bacteria</taxon>
        <taxon>Bacillati</taxon>
        <taxon>Actinomycetota</taxon>
        <taxon>Actinomycetes</taxon>
        <taxon>Pseudonocardiales</taxon>
        <taxon>Pseudonocardiaceae</taxon>
        <taxon>Pseudonocardia</taxon>
    </lineage>
</organism>
<dbReference type="InterPro" id="IPR007627">
    <property type="entry name" value="RNA_pol_sigma70_r2"/>
</dbReference>
<keyword evidence="2" id="KW-0805">Transcription regulation</keyword>
<dbReference type="InterPro" id="IPR014284">
    <property type="entry name" value="RNA_pol_sigma-70_dom"/>
</dbReference>
<dbReference type="EMBL" id="JBHTMB010000028">
    <property type="protein sequence ID" value="MFD1232681.1"/>
    <property type="molecule type" value="Genomic_DNA"/>
</dbReference>
<dbReference type="Pfam" id="PF08281">
    <property type="entry name" value="Sigma70_r4_2"/>
    <property type="match status" value="1"/>
</dbReference>
<dbReference type="InterPro" id="IPR036388">
    <property type="entry name" value="WH-like_DNA-bd_sf"/>
</dbReference>
<evidence type="ECO:0000259" key="5">
    <source>
        <dbReference type="Pfam" id="PF04542"/>
    </source>
</evidence>
<dbReference type="Gene3D" id="1.10.1740.10">
    <property type="match status" value="1"/>
</dbReference>
<evidence type="ECO:0000259" key="6">
    <source>
        <dbReference type="Pfam" id="PF08281"/>
    </source>
</evidence>
<comment type="similarity">
    <text evidence="1">Belongs to the sigma-70 factor family. ECF subfamily.</text>
</comment>
<evidence type="ECO:0000256" key="4">
    <source>
        <dbReference type="ARBA" id="ARBA00023163"/>
    </source>
</evidence>
<dbReference type="Gene3D" id="1.10.10.10">
    <property type="entry name" value="Winged helix-like DNA-binding domain superfamily/Winged helix DNA-binding domain"/>
    <property type="match status" value="1"/>
</dbReference>
<dbReference type="InterPro" id="IPR039425">
    <property type="entry name" value="RNA_pol_sigma-70-like"/>
</dbReference>
<dbReference type="InterPro" id="IPR013325">
    <property type="entry name" value="RNA_pol_sigma_r2"/>
</dbReference>
<sequence>MHAVAADVVGADVALPHARAPQPAAGADGSPSGRHGDLTDALAAARAGDESGFVTLYRDLHPRLLRYATALVGNDAEDVTAETWLQIARDLPRFTGDVDGFRGWASAICRNRAMDVARSRSRRPVTPTDIDVLAERAGPDDAAGSALEAMSTREAIALISELPQDQAEAVLLRTVVGLDAPSVAMVLGKRPGAVRVAAHRGLRRLARMLDDGQSPRRLDDGRVSRG</sequence>
<dbReference type="InterPro" id="IPR013324">
    <property type="entry name" value="RNA_pol_sigma_r3/r4-like"/>
</dbReference>
<protein>
    <submittedName>
        <fullName evidence="7">RNA polymerase sigma factor</fullName>
    </submittedName>
</protein>
<name>A0ABW3VBH8_9PSEU</name>
<evidence type="ECO:0000313" key="7">
    <source>
        <dbReference type="EMBL" id="MFD1232681.1"/>
    </source>
</evidence>
<dbReference type="SUPFAM" id="SSF88946">
    <property type="entry name" value="Sigma2 domain of RNA polymerase sigma factors"/>
    <property type="match status" value="1"/>
</dbReference>
<dbReference type="Pfam" id="PF04542">
    <property type="entry name" value="Sigma70_r2"/>
    <property type="match status" value="1"/>
</dbReference>
<accession>A0ABW3VBH8</accession>
<keyword evidence="8" id="KW-1185">Reference proteome</keyword>
<dbReference type="RefSeq" id="WP_346090307.1">
    <property type="nucleotide sequence ID" value="NZ_BAABKS010000008.1"/>
</dbReference>
<feature type="domain" description="RNA polymerase sigma-70 region 2" evidence="5">
    <location>
        <begin position="56"/>
        <end position="123"/>
    </location>
</feature>
<feature type="domain" description="RNA polymerase sigma factor 70 region 4 type 2" evidence="6">
    <location>
        <begin position="154"/>
        <end position="205"/>
    </location>
</feature>
<gene>
    <name evidence="7" type="ORF">ACFQ34_05240</name>
</gene>
<dbReference type="Proteomes" id="UP001597182">
    <property type="component" value="Unassembled WGS sequence"/>
</dbReference>
<keyword evidence="3" id="KW-0731">Sigma factor</keyword>
<dbReference type="PANTHER" id="PTHR43133:SF66">
    <property type="entry name" value="ECF RNA POLYMERASE SIGMA FACTOR SIGK"/>
    <property type="match status" value="1"/>
</dbReference>
<reference evidence="8" key="1">
    <citation type="journal article" date="2019" name="Int. J. Syst. Evol. Microbiol.">
        <title>The Global Catalogue of Microorganisms (GCM) 10K type strain sequencing project: providing services to taxonomists for standard genome sequencing and annotation.</title>
        <authorList>
            <consortium name="The Broad Institute Genomics Platform"/>
            <consortium name="The Broad Institute Genome Sequencing Center for Infectious Disease"/>
            <person name="Wu L."/>
            <person name="Ma J."/>
        </authorList>
    </citation>
    <scope>NUCLEOTIDE SEQUENCE [LARGE SCALE GENOMIC DNA]</scope>
    <source>
        <strain evidence="8">CCUG 49018</strain>
    </source>
</reference>
<dbReference type="PANTHER" id="PTHR43133">
    <property type="entry name" value="RNA POLYMERASE ECF-TYPE SIGMA FACTO"/>
    <property type="match status" value="1"/>
</dbReference>
<evidence type="ECO:0000313" key="8">
    <source>
        <dbReference type="Proteomes" id="UP001597182"/>
    </source>
</evidence>
<comment type="caution">
    <text evidence="7">The sequence shown here is derived from an EMBL/GenBank/DDBJ whole genome shotgun (WGS) entry which is preliminary data.</text>
</comment>
<evidence type="ECO:0000256" key="1">
    <source>
        <dbReference type="ARBA" id="ARBA00010641"/>
    </source>
</evidence>
<proteinExistence type="inferred from homology"/>
<evidence type="ECO:0000256" key="2">
    <source>
        <dbReference type="ARBA" id="ARBA00023015"/>
    </source>
</evidence>
<keyword evidence="4" id="KW-0804">Transcription</keyword>
<dbReference type="InterPro" id="IPR013249">
    <property type="entry name" value="RNA_pol_sigma70_r4_t2"/>
</dbReference>
<evidence type="ECO:0000256" key="3">
    <source>
        <dbReference type="ARBA" id="ARBA00023082"/>
    </source>
</evidence>
<dbReference type="NCBIfam" id="TIGR02937">
    <property type="entry name" value="sigma70-ECF"/>
    <property type="match status" value="1"/>
</dbReference>